<sequence>MTKFNYDNEANKLAQAIDIAIQTFKMYPAK</sequence>
<accession>H8KR39</accession>
<keyword evidence="2" id="KW-1185">Reference proteome</keyword>
<reference evidence="1" key="1">
    <citation type="submission" date="2012-02" db="EMBL/GenBank/DDBJ databases">
        <title>The complete genome of Solitalea canadensis DSM 3403.</title>
        <authorList>
            <consortium name="US DOE Joint Genome Institute (JGI-PGF)"/>
            <person name="Lucas S."/>
            <person name="Copeland A."/>
            <person name="Lapidus A."/>
            <person name="Glavina del Rio T."/>
            <person name="Dalin E."/>
            <person name="Tice H."/>
            <person name="Bruce D."/>
            <person name="Goodwin L."/>
            <person name="Pitluck S."/>
            <person name="Peters L."/>
            <person name="Ovchinnikova G."/>
            <person name="Lu M."/>
            <person name="Kyrpides N."/>
            <person name="Mavromatis K."/>
            <person name="Ivanova N."/>
            <person name="Brettin T."/>
            <person name="Detter J.C."/>
            <person name="Han C."/>
            <person name="Larimer F."/>
            <person name="Land M."/>
            <person name="Hauser L."/>
            <person name="Markowitz V."/>
            <person name="Cheng J.-F."/>
            <person name="Hugenholtz P."/>
            <person name="Woyke T."/>
            <person name="Wu D."/>
            <person name="Spring S."/>
            <person name="Schroeder M."/>
            <person name="Kopitz M."/>
            <person name="Brambilla E."/>
            <person name="Klenk H.-P."/>
            <person name="Eisen J.A."/>
        </authorList>
    </citation>
    <scope>NUCLEOTIDE SEQUENCE</scope>
    <source>
        <strain evidence="1">DSM 3403</strain>
    </source>
</reference>
<dbReference type="AlphaFoldDB" id="H8KR39"/>
<dbReference type="HOGENOM" id="CLU_3405493_0_0_10"/>
<evidence type="ECO:0000313" key="2">
    <source>
        <dbReference type="Proteomes" id="UP000007590"/>
    </source>
</evidence>
<organism evidence="1 2">
    <name type="scientific">Solitalea canadensis (strain ATCC 29591 / DSM 3403 / JCM 21819 / LMG 8368 / NBRC 15130 / NCIMB 12057 / USAM 9D)</name>
    <name type="common">Flexibacter canadensis</name>
    <dbReference type="NCBI Taxonomy" id="929556"/>
    <lineage>
        <taxon>Bacteria</taxon>
        <taxon>Pseudomonadati</taxon>
        <taxon>Bacteroidota</taxon>
        <taxon>Sphingobacteriia</taxon>
        <taxon>Sphingobacteriales</taxon>
        <taxon>Sphingobacteriaceae</taxon>
        <taxon>Solitalea</taxon>
    </lineage>
</organism>
<dbReference type="KEGG" id="scn:Solca_2198"/>
<dbReference type="Proteomes" id="UP000007590">
    <property type="component" value="Chromosome"/>
</dbReference>
<proteinExistence type="predicted"/>
<gene>
    <name evidence="1" type="ordered locus">Solca_2198</name>
</gene>
<protein>
    <submittedName>
        <fullName evidence="1">Uncharacterized protein</fullName>
    </submittedName>
</protein>
<name>H8KR39_SOLCM</name>
<dbReference type="EMBL" id="CP003349">
    <property type="protein sequence ID" value="AFD07245.1"/>
    <property type="molecule type" value="Genomic_DNA"/>
</dbReference>
<evidence type="ECO:0000313" key="1">
    <source>
        <dbReference type="EMBL" id="AFD07245.1"/>
    </source>
</evidence>